<dbReference type="EMBL" id="JBHSAY010000001">
    <property type="protein sequence ID" value="MFC4129011.1"/>
    <property type="molecule type" value="Genomic_DNA"/>
</dbReference>
<organism evidence="2 3">
    <name type="scientific">Hamadaea flava</name>
    <dbReference type="NCBI Taxonomy" id="1742688"/>
    <lineage>
        <taxon>Bacteria</taxon>
        <taxon>Bacillati</taxon>
        <taxon>Actinomycetota</taxon>
        <taxon>Actinomycetes</taxon>
        <taxon>Micromonosporales</taxon>
        <taxon>Micromonosporaceae</taxon>
        <taxon>Hamadaea</taxon>
    </lineage>
</organism>
<proteinExistence type="predicted"/>
<feature type="compositionally biased region" description="Basic and acidic residues" evidence="1">
    <location>
        <begin position="346"/>
        <end position="357"/>
    </location>
</feature>
<name>A0ABV8LDN5_9ACTN</name>
<gene>
    <name evidence="2" type="ORF">ACFOZ4_00085</name>
</gene>
<reference evidence="3" key="1">
    <citation type="journal article" date="2019" name="Int. J. Syst. Evol. Microbiol.">
        <title>The Global Catalogue of Microorganisms (GCM) 10K type strain sequencing project: providing services to taxonomists for standard genome sequencing and annotation.</title>
        <authorList>
            <consortium name="The Broad Institute Genomics Platform"/>
            <consortium name="The Broad Institute Genome Sequencing Center for Infectious Disease"/>
            <person name="Wu L."/>
            <person name="Ma J."/>
        </authorList>
    </citation>
    <scope>NUCLEOTIDE SEQUENCE [LARGE SCALE GENOMIC DNA]</scope>
    <source>
        <strain evidence="3">CGMCC 4.7289</strain>
    </source>
</reference>
<sequence>MTAASPPPTGPIAATIRGEFTGPIRTVYSIQPEFPTWCTDWTAFDVPRLWDSVRDEDDPSSWQQINGWESLSELLADHHDRLVKLRAALVDGWNPATSQAAAAFVTVIDGLLLALRENAYAHASTARGLHALLTTLKSNRATIAQVKLEWDQVTHDYWPEWWDHAADELNQRARNDMVQADASIKDERKRVIVPGAYDCNPQTSTIDEPGGDLTKTTATIGGPHDGTNTPPPGSAPPPVPGYNPVVDGDGPTLSGGPVAVPAIPGTPISMLPIPPGHPAAPIGGAYILAGPGVGAGGWIKRMPTPPGMTRAADIARSIAARTTTAWAAEGRGAMGMAPVGVTGGARSDDGTRPARRPGEIEWEVARGVPPVIGDVADRQAVEQALEDQQELQQLDEVFGDWFASLASPWTKDMKPNLPDRTEQA</sequence>
<keyword evidence="3" id="KW-1185">Reference proteome</keyword>
<dbReference type="RefSeq" id="WP_253754008.1">
    <property type="nucleotide sequence ID" value="NZ_JAMZDZ010000001.1"/>
</dbReference>
<comment type="caution">
    <text evidence="2">The sequence shown here is derived from an EMBL/GenBank/DDBJ whole genome shotgun (WGS) entry which is preliminary data.</text>
</comment>
<feature type="region of interest" description="Disordered" evidence="1">
    <location>
        <begin position="337"/>
        <end position="357"/>
    </location>
</feature>
<feature type="region of interest" description="Disordered" evidence="1">
    <location>
        <begin position="200"/>
        <end position="239"/>
    </location>
</feature>
<evidence type="ECO:0008006" key="4">
    <source>
        <dbReference type="Google" id="ProtNLM"/>
    </source>
</evidence>
<protein>
    <recommendedName>
        <fullName evidence="4">PPE family protein</fullName>
    </recommendedName>
</protein>
<dbReference type="Proteomes" id="UP001595816">
    <property type="component" value="Unassembled WGS sequence"/>
</dbReference>
<accession>A0ABV8LDN5</accession>
<evidence type="ECO:0000313" key="2">
    <source>
        <dbReference type="EMBL" id="MFC4129011.1"/>
    </source>
</evidence>
<evidence type="ECO:0000256" key="1">
    <source>
        <dbReference type="SAM" id="MobiDB-lite"/>
    </source>
</evidence>
<feature type="compositionally biased region" description="Pro residues" evidence="1">
    <location>
        <begin position="229"/>
        <end position="239"/>
    </location>
</feature>
<evidence type="ECO:0000313" key="3">
    <source>
        <dbReference type="Proteomes" id="UP001595816"/>
    </source>
</evidence>